<organism evidence="1 2">
    <name type="scientific">Geodermatophilus sabuli</name>
    <dbReference type="NCBI Taxonomy" id="1564158"/>
    <lineage>
        <taxon>Bacteria</taxon>
        <taxon>Bacillati</taxon>
        <taxon>Actinomycetota</taxon>
        <taxon>Actinomycetes</taxon>
        <taxon>Geodermatophilales</taxon>
        <taxon>Geodermatophilaceae</taxon>
        <taxon>Geodermatophilus</taxon>
    </lineage>
</organism>
<reference evidence="1 2" key="1">
    <citation type="submission" date="2017-09" db="EMBL/GenBank/DDBJ databases">
        <authorList>
            <person name="Ehlers B."/>
            <person name="Leendertz F.H."/>
        </authorList>
    </citation>
    <scope>NUCLEOTIDE SEQUENCE [LARGE SCALE GENOMIC DNA]</scope>
    <source>
        <strain evidence="1 2">DSM 46844</strain>
    </source>
</reference>
<sequence>MALDETTAFLTGFCDHHAPDPDSRPQVDALPLRAADLSGLPPGAAVAIDHVPAAIAARSAPQPA</sequence>
<dbReference type="Proteomes" id="UP000219514">
    <property type="component" value="Unassembled WGS sequence"/>
</dbReference>
<keyword evidence="2" id="KW-1185">Reference proteome</keyword>
<accession>A0A285EHS8</accession>
<name>A0A285EHS8_9ACTN</name>
<evidence type="ECO:0000313" key="2">
    <source>
        <dbReference type="Proteomes" id="UP000219514"/>
    </source>
</evidence>
<dbReference type="EMBL" id="OBDO01000011">
    <property type="protein sequence ID" value="SNX98560.1"/>
    <property type="molecule type" value="Genomic_DNA"/>
</dbReference>
<protein>
    <submittedName>
        <fullName evidence="1">Uncharacterized protein</fullName>
    </submittedName>
</protein>
<proteinExistence type="predicted"/>
<evidence type="ECO:0000313" key="1">
    <source>
        <dbReference type="EMBL" id="SNX98560.1"/>
    </source>
</evidence>
<dbReference type="RefSeq" id="WP_097208492.1">
    <property type="nucleotide sequence ID" value="NZ_JACHXB010000002.1"/>
</dbReference>
<dbReference type="AlphaFoldDB" id="A0A285EHS8"/>
<gene>
    <name evidence="1" type="ORF">SAMN06893097_11174</name>
</gene>